<feature type="region of interest" description="Disordered" evidence="5">
    <location>
        <begin position="95"/>
        <end position="116"/>
    </location>
</feature>
<dbReference type="Gene3D" id="3.30.1360.20">
    <property type="entry name" value="Transcriptional coactivator/pterin dehydratase"/>
    <property type="match status" value="1"/>
</dbReference>
<dbReference type="Proteomes" id="UP000054262">
    <property type="component" value="Unassembled WGS sequence"/>
</dbReference>
<comment type="caution">
    <text evidence="6">The sequence shown here is derived from an EMBL/GenBank/DDBJ whole genome shotgun (WGS) entry which is preliminary data.</text>
</comment>
<dbReference type="EC" id="4.2.1.96" evidence="3"/>
<keyword evidence="4" id="KW-0456">Lyase</keyword>
<evidence type="ECO:0000256" key="1">
    <source>
        <dbReference type="ARBA" id="ARBA00001554"/>
    </source>
</evidence>
<dbReference type="OrthoDB" id="9794987at2"/>
<name>A0P6T1_9PROT</name>
<evidence type="ECO:0000256" key="2">
    <source>
        <dbReference type="ARBA" id="ARBA00006472"/>
    </source>
</evidence>
<dbReference type="GO" id="GO:0006729">
    <property type="term" value="P:tetrahydrobiopterin biosynthetic process"/>
    <property type="evidence" value="ECO:0007669"/>
    <property type="project" value="InterPro"/>
</dbReference>
<keyword evidence="7" id="KW-1185">Reference proteome</keyword>
<dbReference type="Pfam" id="PF01329">
    <property type="entry name" value="Pterin_4a"/>
    <property type="match status" value="1"/>
</dbReference>
<dbReference type="CDD" id="cd00488">
    <property type="entry name" value="PCD_DCoH"/>
    <property type="match status" value="1"/>
</dbReference>
<dbReference type="GO" id="GO:0008124">
    <property type="term" value="F:4-alpha-hydroxytetrahydrobiopterin dehydratase activity"/>
    <property type="evidence" value="ECO:0007669"/>
    <property type="project" value="UniProtKB-EC"/>
</dbReference>
<sequence length="116" mass="12923">MKLNDKDINSALLDLDGWVIDGSRIKKIIPMYNWKGVMMLANAIGHIAERAWHHPDILLSFSSITVFLSTHDVGGISQKDIALAKKIDDLINWDPSKDDGSLEGNPLGSEHRYIAK</sequence>
<protein>
    <recommendedName>
        <fullName evidence="3">4a-hydroxytetrahydrobiopterin dehydratase</fullName>
        <ecNumber evidence="3">4.2.1.96</ecNumber>
    </recommendedName>
</protein>
<evidence type="ECO:0000313" key="6">
    <source>
        <dbReference type="EMBL" id="EAV47241.1"/>
    </source>
</evidence>
<dbReference type="PANTHER" id="PTHR12599:SF0">
    <property type="entry name" value="PTERIN-4-ALPHA-CARBINOLAMINE DEHYDRATASE"/>
    <property type="match status" value="1"/>
</dbReference>
<gene>
    <name evidence="6" type="ORF">MB2181_04170</name>
</gene>
<reference evidence="6 7" key="1">
    <citation type="submission" date="2006-11" db="EMBL/GenBank/DDBJ databases">
        <authorList>
            <person name="Giovannoni S."/>
            <person name="Vergin K."/>
            <person name="Ferriera S."/>
            <person name="Johnson J."/>
            <person name="Kravitz S."/>
            <person name="Beeson K."/>
            <person name="Sutton G."/>
            <person name="Rogers Y.-H."/>
            <person name="Friedman R."/>
            <person name="Frazier M."/>
            <person name="Venter J.C."/>
        </authorList>
    </citation>
    <scope>NUCLEOTIDE SEQUENCE [LARGE SCALE GENOMIC DNA]</scope>
    <source>
        <strain evidence="6 7">HTCC2181</strain>
    </source>
</reference>
<dbReference type="AlphaFoldDB" id="A0P6T1"/>
<comment type="similarity">
    <text evidence="2">Belongs to the pterin-4-alpha-carbinolamine dehydratase family.</text>
</comment>
<evidence type="ECO:0000256" key="3">
    <source>
        <dbReference type="ARBA" id="ARBA00013252"/>
    </source>
</evidence>
<proteinExistence type="inferred from homology"/>
<evidence type="ECO:0000256" key="4">
    <source>
        <dbReference type="ARBA" id="ARBA00023239"/>
    </source>
</evidence>
<dbReference type="InterPro" id="IPR036428">
    <property type="entry name" value="PCD_sf"/>
</dbReference>
<dbReference type="NCBIfam" id="NF002017">
    <property type="entry name" value="PRK00823.1-2"/>
    <property type="match status" value="1"/>
</dbReference>
<organism evidence="6 7">
    <name type="scientific">Methylophilales bacterium HTCC2181</name>
    <dbReference type="NCBI Taxonomy" id="383631"/>
    <lineage>
        <taxon>Bacteria</taxon>
        <taxon>Pseudomonadati</taxon>
        <taxon>Pseudomonadota</taxon>
        <taxon>Betaproteobacteria</taxon>
        <taxon>Nitrosomonadales</taxon>
        <taxon>OM43 clade</taxon>
    </lineage>
</organism>
<dbReference type="SUPFAM" id="SSF55248">
    <property type="entry name" value="PCD-like"/>
    <property type="match status" value="1"/>
</dbReference>
<dbReference type="EMBL" id="AAUX01000001">
    <property type="protein sequence ID" value="EAV47241.1"/>
    <property type="molecule type" value="Genomic_DNA"/>
</dbReference>
<dbReference type="InterPro" id="IPR001533">
    <property type="entry name" value="Pterin_deHydtase"/>
</dbReference>
<accession>A0P6T1</accession>
<evidence type="ECO:0000313" key="7">
    <source>
        <dbReference type="Proteomes" id="UP000054262"/>
    </source>
</evidence>
<evidence type="ECO:0000256" key="5">
    <source>
        <dbReference type="SAM" id="MobiDB-lite"/>
    </source>
</evidence>
<dbReference type="PANTHER" id="PTHR12599">
    <property type="entry name" value="PTERIN-4-ALPHA-CARBINOLAMINE DEHYDRATASE"/>
    <property type="match status" value="1"/>
</dbReference>
<comment type="catalytic activity">
    <reaction evidence="1">
        <text>(4aS,6R)-4a-hydroxy-L-erythro-5,6,7,8-tetrahydrobiopterin = (6R)-L-erythro-6,7-dihydrobiopterin + H2O</text>
        <dbReference type="Rhea" id="RHEA:11920"/>
        <dbReference type="ChEBI" id="CHEBI:15377"/>
        <dbReference type="ChEBI" id="CHEBI:15642"/>
        <dbReference type="ChEBI" id="CHEBI:43120"/>
        <dbReference type="EC" id="4.2.1.96"/>
    </reaction>
</comment>